<evidence type="ECO:0000256" key="1">
    <source>
        <dbReference type="SAM" id="Phobius"/>
    </source>
</evidence>
<keyword evidence="1" id="KW-0472">Membrane</keyword>
<keyword evidence="1" id="KW-0812">Transmembrane</keyword>
<organism evidence="2 3">
    <name type="scientific">Novosphingobium subterraneum</name>
    <dbReference type="NCBI Taxonomy" id="48936"/>
    <lineage>
        <taxon>Bacteria</taxon>
        <taxon>Pseudomonadati</taxon>
        <taxon>Pseudomonadota</taxon>
        <taxon>Alphaproteobacteria</taxon>
        <taxon>Sphingomonadales</taxon>
        <taxon>Sphingomonadaceae</taxon>
        <taxon>Novosphingobium</taxon>
    </lineage>
</organism>
<comment type="caution">
    <text evidence="2">The sequence shown here is derived from an EMBL/GenBank/DDBJ whole genome shotgun (WGS) entry which is preliminary data.</text>
</comment>
<dbReference type="AlphaFoldDB" id="A0A0B9AD61"/>
<sequence>MDSYDTVRIIGISMALVLAVANLKGREIGLSDGLRMAALWAFLFIVVALVCSVLGW</sequence>
<keyword evidence="1" id="KW-1133">Transmembrane helix</keyword>
<accession>A0A0B9AD61</accession>
<dbReference type="Proteomes" id="UP000031338">
    <property type="component" value="Unassembled WGS sequence"/>
</dbReference>
<proteinExistence type="predicted"/>
<reference evidence="2 3" key="1">
    <citation type="submission" date="2014-10" db="EMBL/GenBank/DDBJ databases">
        <title>Draft genome sequence of Novosphingobium subterraneum DSM 12447.</title>
        <authorList>
            <person name="Gan H.M."/>
            <person name="Gan H.Y."/>
            <person name="Savka M.A."/>
        </authorList>
    </citation>
    <scope>NUCLEOTIDE SEQUENCE [LARGE SCALE GENOMIC DNA]</scope>
    <source>
        <strain evidence="2 3">DSM 12447</strain>
    </source>
</reference>
<evidence type="ECO:0000313" key="2">
    <source>
        <dbReference type="EMBL" id="KHS48537.1"/>
    </source>
</evidence>
<evidence type="ECO:0000313" key="3">
    <source>
        <dbReference type="Proteomes" id="UP000031338"/>
    </source>
</evidence>
<gene>
    <name evidence="2" type="ORF">NJ75_01215</name>
</gene>
<dbReference type="EMBL" id="JRVC01000004">
    <property type="protein sequence ID" value="KHS48537.1"/>
    <property type="molecule type" value="Genomic_DNA"/>
</dbReference>
<feature type="transmembrane region" description="Helical" evidence="1">
    <location>
        <begin position="37"/>
        <end position="55"/>
    </location>
</feature>
<name>A0A0B9AD61_9SPHN</name>
<dbReference type="STRING" id="48936.NJ75_01215"/>
<feature type="transmembrane region" description="Helical" evidence="1">
    <location>
        <begin position="6"/>
        <end position="25"/>
    </location>
</feature>
<protein>
    <submittedName>
        <fullName evidence="2">Uncharacterized protein</fullName>
    </submittedName>
</protein>
<keyword evidence="3" id="KW-1185">Reference proteome</keyword>
<dbReference type="RefSeq" id="WP_156135722.1">
    <property type="nucleotide sequence ID" value="NZ_JRVC01000004.1"/>
</dbReference>